<evidence type="ECO:0000259" key="9">
    <source>
        <dbReference type="PROSITE" id="PS51671"/>
    </source>
</evidence>
<comment type="function">
    <text evidence="8">Catalyzes the conversion of 2 pyruvate molecules into acetolactate in the first common step of the biosynthetic pathway of the branched-amino acids such as leucine, isoleucine, and valine.</text>
</comment>
<evidence type="ECO:0000313" key="11">
    <source>
        <dbReference type="Proteomes" id="UP000664332"/>
    </source>
</evidence>
<comment type="similarity">
    <text evidence="3 8">Belongs to the acetolactate synthase small subunit family.</text>
</comment>
<dbReference type="FunFam" id="3.30.70.260:FF:000001">
    <property type="entry name" value="Acetolactate synthase, small subunit"/>
    <property type="match status" value="1"/>
</dbReference>
<evidence type="ECO:0000256" key="1">
    <source>
        <dbReference type="ARBA" id="ARBA00004974"/>
    </source>
</evidence>
<gene>
    <name evidence="10" type="primary">ilvN</name>
    <name evidence="10" type="ORF">JZY06_08455</name>
</gene>
<dbReference type="InterPro" id="IPR027271">
    <property type="entry name" value="Acetolactate_synth/TF_NikR_C"/>
</dbReference>
<evidence type="ECO:0000256" key="8">
    <source>
        <dbReference type="RuleBase" id="RU368092"/>
    </source>
</evidence>
<dbReference type="InterPro" id="IPR004789">
    <property type="entry name" value="Acetalactate_synth_ssu"/>
</dbReference>
<dbReference type="PANTHER" id="PTHR30239:SF0">
    <property type="entry name" value="ACETOLACTATE SYNTHASE SMALL SUBUNIT 1, CHLOROPLASTIC"/>
    <property type="match status" value="1"/>
</dbReference>
<dbReference type="PROSITE" id="PS51671">
    <property type="entry name" value="ACT"/>
    <property type="match status" value="1"/>
</dbReference>
<comment type="caution">
    <text evidence="10">The sequence shown here is derived from an EMBL/GenBank/DDBJ whole genome shotgun (WGS) entry which is preliminary data.</text>
</comment>
<dbReference type="InterPro" id="IPR019455">
    <property type="entry name" value="Acetolactate_synth_ssu_C"/>
</dbReference>
<dbReference type="AlphaFoldDB" id="A0A939E1B4"/>
<keyword evidence="11" id="KW-1185">Reference proteome</keyword>
<protein>
    <recommendedName>
        <fullName evidence="8">Acetolactate synthase small subunit</fullName>
        <shortName evidence="8">AHAS</shortName>
        <shortName evidence="8">ALS</shortName>
        <ecNumber evidence="8">2.2.1.6</ecNumber>
    </recommendedName>
    <alternativeName>
        <fullName evidence="8">Acetohydroxy-acid synthase small subunit</fullName>
    </alternativeName>
</protein>
<dbReference type="InterPro" id="IPR045865">
    <property type="entry name" value="ACT-like_dom_sf"/>
</dbReference>
<keyword evidence="8 10" id="KW-0808">Transferase</keyword>
<dbReference type="InterPro" id="IPR054480">
    <property type="entry name" value="AHAS_small-like_ACT"/>
</dbReference>
<reference evidence="10" key="1">
    <citation type="submission" date="2021-03" db="EMBL/GenBank/DDBJ databases">
        <authorList>
            <person name="Sun Q."/>
        </authorList>
    </citation>
    <scope>NUCLEOTIDE SEQUENCE</scope>
    <source>
        <strain evidence="10">CCM 8862</strain>
    </source>
</reference>
<dbReference type="GO" id="GO:0003984">
    <property type="term" value="F:acetolactate synthase activity"/>
    <property type="evidence" value="ECO:0007669"/>
    <property type="project" value="UniProtKB-UniRule"/>
</dbReference>
<dbReference type="InterPro" id="IPR002912">
    <property type="entry name" value="ACT_dom"/>
</dbReference>
<organism evidence="10 11">
    <name type="scientific">Corynebacterium mendelii</name>
    <dbReference type="NCBI Taxonomy" id="2765362"/>
    <lineage>
        <taxon>Bacteria</taxon>
        <taxon>Bacillati</taxon>
        <taxon>Actinomycetota</taxon>
        <taxon>Actinomycetes</taxon>
        <taxon>Mycobacteriales</taxon>
        <taxon>Corynebacteriaceae</taxon>
        <taxon>Corynebacterium</taxon>
    </lineage>
</organism>
<evidence type="ECO:0000256" key="5">
    <source>
        <dbReference type="ARBA" id="ARBA00022605"/>
    </source>
</evidence>
<dbReference type="GO" id="GO:0009097">
    <property type="term" value="P:isoleucine biosynthetic process"/>
    <property type="evidence" value="ECO:0007669"/>
    <property type="project" value="UniProtKB-UniRule"/>
</dbReference>
<dbReference type="Gene3D" id="3.30.70.260">
    <property type="match status" value="1"/>
</dbReference>
<sequence>MAPTSPKGPTTPNPVDPVRRHTLSVLVQDGEGVISRITGLFTRRGFSIESIASAATERPGINRITMVCRCDDYQIEQITKQLNKQVPVLKVVCLDDEQMVARALLMVKVSANATTRPQIVDAANIFRARVVDVAPESVVIEATGTHPKLRAFLDVLEPFGIKEVLESGPLALQRGPKTLSYNGALKQRV</sequence>
<dbReference type="PANTHER" id="PTHR30239">
    <property type="entry name" value="ACETOLACTATE SYNTHASE SMALL SUBUNIT"/>
    <property type="match status" value="1"/>
</dbReference>
<evidence type="ECO:0000256" key="7">
    <source>
        <dbReference type="ARBA" id="ARBA00048670"/>
    </source>
</evidence>
<dbReference type="GO" id="GO:0005829">
    <property type="term" value="C:cytosol"/>
    <property type="evidence" value="ECO:0007669"/>
    <property type="project" value="TreeGrafter"/>
</dbReference>
<dbReference type="NCBIfam" id="NF008864">
    <property type="entry name" value="PRK11895.1"/>
    <property type="match status" value="1"/>
</dbReference>
<comment type="pathway">
    <text evidence="2 8">Amino-acid biosynthesis; L-valine biosynthesis; L-valine from pyruvate: step 1/4.</text>
</comment>
<accession>A0A939E1B4</accession>
<comment type="pathway">
    <text evidence="1 8">Amino-acid biosynthesis; L-isoleucine biosynthesis; L-isoleucine from 2-oxobutanoate: step 1/4.</text>
</comment>
<dbReference type="RefSeq" id="WP_207279120.1">
    <property type="nucleotide sequence ID" value="NZ_JAFLEQ010000015.1"/>
</dbReference>
<dbReference type="SUPFAM" id="SSF55021">
    <property type="entry name" value="ACT-like"/>
    <property type="match status" value="2"/>
</dbReference>
<keyword evidence="6 8" id="KW-0100">Branched-chain amino acid biosynthesis</keyword>
<dbReference type="EC" id="2.2.1.6" evidence="8"/>
<dbReference type="Pfam" id="PF10369">
    <property type="entry name" value="ALS_ss_C"/>
    <property type="match status" value="1"/>
</dbReference>
<name>A0A939E1B4_9CORY</name>
<comment type="subunit">
    <text evidence="4 8">Dimer of large and small chains.</text>
</comment>
<dbReference type="CDD" id="cd04878">
    <property type="entry name" value="ACT_AHAS"/>
    <property type="match status" value="1"/>
</dbReference>
<dbReference type="EMBL" id="JAFLEQ010000015">
    <property type="protein sequence ID" value="MBN9644636.1"/>
    <property type="molecule type" value="Genomic_DNA"/>
</dbReference>
<evidence type="ECO:0000256" key="6">
    <source>
        <dbReference type="ARBA" id="ARBA00023304"/>
    </source>
</evidence>
<evidence type="ECO:0000256" key="4">
    <source>
        <dbReference type="ARBA" id="ARBA00011744"/>
    </source>
</evidence>
<dbReference type="Proteomes" id="UP000664332">
    <property type="component" value="Unassembled WGS sequence"/>
</dbReference>
<evidence type="ECO:0000256" key="2">
    <source>
        <dbReference type="ARBA" id="ARBA00005025"/>
    </source>
</evidence>
<dbReference type="InterPro" id="IPR039557">
    <property type="entry name" value="AHAS_ACT"/>
</dbReference>
<dbReference type="NCBIfam" id="TIGR00119">
    <property type="entry name" value="acolac_sm"/>
    <property type="match status" value="1"/>
</dbReference>
<proteinExistence type="inferred from homology"/>
<dbReference type="Gene3D" id="3.30.70.1150">
    <property type="entry name" value="ACT-like. Chain A, domain 2"/>
    <property type="match status" value="1"/>
</dbReference>
<evidence type="ECO:0000313" key="10">
    <source>
        <dbReference type="EMBL" id="MBN9644636.1"/>
    </source>
</evidence>
<dbReference type="GO" id="GO:1990610">
    <property type="term" value="F:acetolactate synthase regulator activity"/>
    <property type="evidence" value="ECO:0007669"/>
    <property type="project" value="UniProtKB-UniRule"/>
</dbReference>
<feature type="domain" description="ACT" evidence="9">
    <location>
        <begin position="22"/>
        <end position="96"/>
    </location>
</feature>
<dbReference type="GO" id="GO:0009099">
    <property type="term" value="P:L-valine biosynthetic process"/>
    <property type="evidence" value="ECO:0007669"/>
    <property type="project" value="UniProtKB-UniRule"/>
</dbReference>
<comment type="catalytic activity">
    <reaction evidence="7 8">
        <text>2 pyruvate + H(+) = (2S)-2-acetolactate + CO2</text>
        <dbReference type="Rhea" id="RHEA:25249"/>
        <dbReference type="ChEBI" id="CHEBI:15361"/>
        <dbReference type="ChEBI" id="CHEBI:15378"/>
        <dbReference type="ChEBI" id="CHEBI:16526"/>
        <dbReference type="ChEBI" id="CHEBI:58476"/>
        <dbReference type="EC" id="2.2.1.6"/>
    </reaction>
</comment>
<dbReference type="Pfam" id="PF22629">
    <property type="entry name" value="ACT_AHAS_ss"/>
    <property type="match status" value="1"/>
</dbReference>
<evidence type="ECO:0000256" key="3">
    <source>
        <dbReference type="ARBA" id="ARBA00006341"/>
    </source>
</evidence>
<keyword evidence="5 8" id="KW-0028">Amino-acid biosynthesis</keyword>